<dbReference type="GO" id="GO:0008470">
    <property type="term" value="F:3-methylbutanoyl-CoA dehydrogenase activity"/>
    <property type="evidence" value="ECO:0007669"/>
    <property type="project" value="TreeGrafter"/>
</dbReference>
<dbReference type="Pfam" id="PF08028">
    <property type="entry name" value="Acyl-CoA_dh_2"/>
    <property type="match status" value="1"/>
</dbReference>
<dbReference type="InterPro" id="IPR013107">
    <property type="entry name" value="Acyl-CoA_DH_C"/>
</dbReference>
<keyword evidence="1" id="KW-0560">Oxidoreductase</keyword>
<dbReference type="PROSITE" id="PS00073">
    <property type="entry name" value="ACYL_COA_DH_2"/>
    <property type="match status" value="1"/>
</dbReference>
<dbReference type="EMBL" id="CP020715">
    <property type="protein sequence ID" value="ARJ05182.1"/>
    <property type="molecule type" value="Genomic_DNA"/>
</dbReference>
<organism evidence="3 4">
    <name type="scientific">Cnuibacter physcomitrellae</name>
    <dbReference type="NCBI Taxonomy" id="1619308"/>
    <lineage>
        <taxon>Bacteria</taxon>
        <taxon>Bacillati</taxon>
        <taxon>Actinomycetota</taxon>
        <taxon>Actinomycetes</taxon>
        <taxon>Micrococcales</taxon>
        <taxon>Microbacteriaceae</taxon>
        <taxon>Cnuibacter</taxon>
    </lineage>
</organism>
<name>A0A1X9LL32_9MICO</name>
<dbReference type="InterPro" id="IPR046373">
    <property type="entry name" value="Acyl-CoA_Oxase/DH_mid-dom_sf"/>
</dbReference>
<keyword evidence="4" id="KW-1185">Reference proteome</keyword>
<protein>
    <submittedName>
        <fullName evidence="3">Acyl-CoA dehydrogenase</fullName>
    </submittedName>
</protein>
<dbReference type="InterPro" id="IPR036250">
    <property type="entry name" value="AcylCo_DH-like_C"/>
</dbReference>
<dbReference type="Gene3D" id="1.10.540.10">
    <property type="entry name" value="Acyl-CoA dehydrogenase/oxidase, N-terminal domain"/>
    <property type="match status" value="1"/>
</dbReference>
<dbReference type="PANTHER" id="PTHR43884">
    <property type="entry name" value="ACYL-COA DEHYDROGENASE"/>
    <property type="match status" value="1"/>
</dbReference>
<dbReference type="PIRSF" id="PIRSF016578">
    <property type="entry name" value="HsaA"/>
    <property type="match status" value="1"/>
</dbReference>
<dbReference type="SUPFAM" id="SSF47203">
    <property type="entry name" value="Acyl-CoA dehydrogenase C-terminal domain-like"/>
    <property type="match status" value="1"/>
</dbReference>
<proteinExistence type="predicted"/>
<gene>
    <name evidence="3" type="ORF">B5808_08150</name>
</gene>
<dbReference type="RefSeq" id="WP_085019320.1">
    <property type="nucleotide sequence ID" value="NZ_BMHD01000001.1"/>
</dbReference>
<dbReference type="Gene3D" id="2.40.110.10">
    <property type="entry name" value="Butyryl-CoA Dehydrogenase, subunit A, domain 2"/>
    <property type="match status" value="1"/>
</dbReference>
<dbReference type="Proteomes" id="UP000192775">
    <property type="component" value="Chromosome"/>
</dbReference>
<dbReference type="SUPFAM" id="SSF56645">
    <property type="entry name" value="Acyl-CoA dehydrogenase NM domain-like"/>
    <property type="match status" value="1"/>
</dbReference>
<dbReference type="InterPro" id="IPR037069">
    <property type="entry name" value="AcylCoA_DH/ox_N_sf"/>
</dbReference>
<dbReference type="Gene3D" id="1.20.140.10">
    <property type="entry name" value="Butyryl-CoA Dehydrogenase, subunit A, domain 3"/>
    <property type="match status" value="1"/>
</dbReference>
<feature type="domain" description="Acyl-CoA dehydrogenase C-terminal" evidence="2">
    <location>
        <begin position="247"/>
        <end position="379"/>
    </location>
</feature>
<dbReference type="GO" id="GO:0006552">
    <property type="term" value="P:L-leucine catabolic process"/>
    <property type="evidence" value="ECO:0007669"/>
    <property type="project" value="TreeGrafter"/>
</dbReference>
<dbReference type="KEGG" id="cphy:B5808_08150"/>
<evidence type="ECO:0000256" key="1">
    <source>
        <dbReference type="ARBA" id="ARBA00023002"/>
    </source>
</evidence>
<dbReference type="PANTHER" id="PTHR43884:SF12">
    <property type="entry name" value="ISOVALERYL-COA DEHYDROGENASE, MITOCHONDRIAL-RELATED"/>
    <property type="match status" value="1"/>
</dbReference>
<dbReference type="GO" id="GO:0050660">
    <property type="term" value="F:flavin adenine dinucleotide binding"/>
    <property type="evidence" value="ECO:0007669"/>
    <property type="project" value="InterPro"/>
</dbReference>
<accession>A0A1X9LL32</accession>
<sequence>MTTTISQDLLAPPTADDAELAARFAPLFEEIAAGNLEREKGRVFGYDDVRRLVAAGLGRLRIPEALGGGGASLRQTFQLLTDLGAADPNIAHVFRNHLAFVEDRLNAPPSPANDLWLERILGGQFVGGGWTEANNGSFSDLKTVLTPDGDGWRLTGAKFYATGSLYADWLDVLGRTEDGRLITALVRRDQPGVELVDDWRGFGQQTTASGSANYRGARVEDIDVFEAGDRFSYQNLFYQTSLLAILAGITKAAQRDGIAALKARARTYSHGLAGTAADDPQLLQVIGRISALAFSAEAAVQRSSATLDPIAAAHARGDAEAEQRALVLATVETTQAQVAIIEAALTATTIVFDALGSSGVSKDLALDRHWRNARTLASHNPRVYKERILGDWFVRGTDPTDVYGELRASAGGQGA</sequence>
<evidence type="ECO:0000259" key="2">
    <source>
        <dbReference type="Pfam" id="PF08028"/>
    </source>
</evidence>
<evidence type="ECO:0000313" key="3">
    <source>
        <dbReference type="EMBL" id="ARJ05182.1"/>
    </source>
</evidence>
<dbReference type="InterPro" id="IPR009100">
    <property type="entry name" value="AcylCoA_DH/oxidase_NM_dom_sf"/>
</dbReference>
<dbReference type="InterPro" id="IPR006089">
    <property type="entry name" value="Acyl-CoA_DH_CS"/>
</dbReference>
<dbReference type="AlphaFoldDB" id="A0A1X9LL32"/>
<evidence type="ECO:0000313" key="4">
    <source>
        <dbReference type="Proteomes" id="UP000192775"/>
    </source>
</evidence>
<reference evidence="3 4" key="1">
    <citation type="submission" date="2017-04" db="EMBL/GenBank/DDBJ databases">
        <authorList>
            <person name="Afonso C.L."/>
            <person name="Miller P.J."/>
            <person name="Scott M.A."/>
            <person name="Spackman E."/>
            <person name="Goraichik I."/>
            <person name="Dimitrov K.M."/>
            <person name="Suarez D.L."/>
            <person name="Swayne D.E."/>
        </authorList>
    </citation>
    <scope>NUCLEOTIDE SEQUENCE [LARGE SCALE GENOMIC DNA]</scope>
    <source>
        <strain evidence="4">XA(T)</strain>
    </source>
</reference>
<dbReference type="STRING" id="1619308.B5808_08150"/>